<dbReference type="Pfam" id="PF00440">
    <property type="entry name" value="TetR_N"/>
    <property type="match status" value="1"/>
</dbReference>
<evidence type="ECO:0000259" key="5">
    <source>
        <dbReference type="PROSITE" id="PS50977"/>
    </source>
</evidence>
<dbReference type="PANTHER" id="PTHR30055">
    <property type="entry name" value="HTH-TYPE TRANSCRIPTIONAL REGULATOR RUTR"/>
    <property type="match status" value="1"/>
</dbReference>
<keyword evidence="2 4" id="KW-0238">DNA-binding</keyword>
<dbReference type="InterPro" id="IPR041347">
    <property type="entry name" value="MftR_C"/>
</dbReference>
<dbReference type="Pfam" id="PF17754">
    <property type="entry name" value="TetR_C_14"/>
    <property type="match status" value="1"/>
</dbReference>
<reference evidence="6 7" key="1">
    <citation type="submission" date="2016-08" db="EMBL/GenBank/DDBJ databases">
        <title>Genome sequence of Clavibacter michiganensis subsp. michiganensis strain CASJ007.</title>
        <authorList>
            <person name="Thapa S.P."/>
            <person name="Coaker G."/>
        </authorList>
    </citation>
    <scope>NUCLEOTIDE SEQUENCE [LARGE SCALE GENOMIC DNA]</scope>
    <source>
        <strain evidence="6">CASJ007</strain>
    </source>
</reference>
<sequence length="214" mass="23980">MSRWQPDTRERLAAAALELFRERGFAETTVPEITARAGLTTRTFFRHFADKREVLFAEEDELPALVTRIIREASPDRSPLQVVEDGFPEVVASQFAEGRDTLLARKRIIGADPGLQEREMRKVQAMQEAVRAGFVERGSDPLTAVLVAHATATVFGVSIGRWLSDGGGTTDLAEVLRETLAAFRALMGRARDAGHVRRGRRCRVRRARRSARRR</sequence>
<dbReference type="SUPFAM" id="SSF46689">
    <property type="entry name" value="Homeodomain-like"/>
    <property type="match status" value="1"/>
</dbReference>
<dbReference type="PANTHER" id="PTHR30055:SF238">
    <property type="entry name" value="MYCOFACTOCIN BIOSYNTHESIS TRANSCRIPTIONAL REGULATOR MFTR-RELATED"/>
    <property type="match status" value="1"/>
</dbReference>
<dbReference type="InterPro" id="IPR023772">
    <property type="entry name" value="DNA-bd_HTH_TetR-type_CS"/>
</dbReference>
<evidence type="ECO:0000256" key="4">
    <source>
        <dbReference type="PROSITE-ProRule" id="PRU00335"/>
    </source>
</evidence>
<evidence type="ECO:0000256" key="3">
    <source>
        <dbReference type="ARBA" id="ARBA00023163"/>
    </source>
</evidence>
<dbReference type="AlphaFoldDB" id="A0A251XMS8"/>
<dbReference type="Proteomes" id="UP000195062">
    <property type="component" value="Unassembled WGS sequence"/>
</dbReference>
<dbReference type="GO" id="GO:0003700">
    <property type="term" value="F:DNA-binding transcription factor activity"/>
    <property type="evidence" value="ECO:0007669"/>
    <property type="project" value="TreeGrafter"/>
</dbReference>
<evidence type="ECO:0000256" key="1">
    <source>
        <dbReference type="ARBA" id="ARBA00023015"/>
    </source>
</evidence>
<feature type="domain" description="HTH tetR-type" evidence="5">
    <location>
        <begin position="6"/>
        <end position="66"/>
    </location>
</feature>
<proteinExistence type="predicted"/>
<comment type="caution">
    <text evidence="6">The sequence shown here is derived from an EMBL/GenBank/DDBJ whole genome shotgun (WGS) entry which is preliminary data.</text>
</comment>
<organism evidence="6 7">
    <name type="scientific">Clavibacter michiganensis subsp. michiganensis</name>
    <dbReference type="NCBI Taxonomy" id="33013"/>
    <lineage>
        <taxon>Bacteria</taxon>
        <taxon>Bacillati</taxon>
        <taxon>Actinomycetota</taxon>
        <taxon>Actinomycetes</taxon>
        <taxon>Micrococcales</taxon>
        <taxon>Microbacteriaceae</taxon>
        <taxon>Clavibacter</taxon>
    </lineage>
</organism>
<dbReference type="PROSITE" id="PS01081">
    <property type="entry name" value="HTH_TETR_1"/>
    <property type="match status" value="1"/>
</dbReference>
<accession>A0A251XMS8</accession>
<dbReference type="Gene3D" id="1.10.357.10">
    <property type="entry name" value="Tetracycline Repressor, domain 2"/>
    <property type="match status" value="1"/>
</dbReference>
<dbReference type="EMBL" id="MDHH01000001">
    <property type="protein sequence ID" value="OUE04741.1"/>
    <property type="molecule type" value="Genomic_DNA"/>
</dbReference>
<feature type="DNA-binding region" description="H-T-H motif" evidence="4">
    <location>
        <begin position="29"/>
        <end position="48"/>
    </location>
</feature>
<evidence type="ECO:0000313" key="6">
    <source>
        <dbReference type="EMBL" id="OUE04741.1"/>
    </source>
</evidence>
<dbReference type="InterPro" id="IPR050109">
    <property type="entry name" value="HTH-type_TetR-like_transc_reg"/>
</dbReference>
<protein>
    <submittedName>
        <fullName evidence="6">Bacterial regulatory protein, tetR family</fullName>
    </submittedName>
</protein>
<dbReference type="InterPro" id="IPR001647">
    <property type="entry name" value="HTH_TetR"/>
</dbReference>
<keyword evidence="1" id="KW-0805">Transcription regulation</keyword>
<gene>
    <name evidence="6" type="ORF">CMMCAS07_07320</name>
</gene>
<name>A0A251XMS8_CLAMM</name>
<evidence type="ECO:0000256" key="2">
    <source>
        <dbReference type="ARBA" id="ARBA00023125"/>
    </source>
</evidence>
<dbReference type="GO" id="GO:0000976">
    <property type="term" value="F:transcription cis-regulatory region binding"/>
    <property type="evidence" value="ECO:0007669"/>
    <property type="project" value="TreeGrafter"/>
</dbReference>
<dbReference type="PROSITE" id="PS50977">
    <property type="entry name" value="HTH_TETR_2"/>
    <property type="match status" value="1"/>
</dbReference>
<dbReference type="PRINTS" id="PR00455">
    <property type="entry name" value="HTHTETR"/>
</dbReference>
<dbReference type="InterPro" id="IPR009057">
    <property type="entry name" value="Homeodomain-like_sf"/>
</dbReference>
<evidence type="ECO:0000313" key="7">
    <source>
        <dbReference type="Proteomes" id="UP000195062"/>
    </source>
</evidence>
<keyword evidence="7" id="KW-1185">Reference proteome</keyword>
<keyword evidence="3" id="KW-0804">Transcription</keyword>